<feature type="transmembrane region" description="Helical" evidence="7">
    <location>
        <begin position="31"/>
        <end position="50"/>
    </location>
</feature>
<feature type="transmembrane region" description="Helical" evidence="7">
    <location>
        <begin position="116"/>
        <end position="135"/>
    </location>
</feature>
<dbReference type="Pfam" id="PF03601">
    <property type="entry name" value="Cons_hypoth698"/>
    <property type="match status" value="1"/>
</dbReference>
<keyword evidence="3" id="KW-1003">Cell membrane</keyword>
<comment type="subcellular location">
    <subcellularLocation>
        <location evidence="1">Cell membrane</location>
        <topology evidence="1">Multi-pass membrane protein</topology>
    </subcellularLocation>
</comment>
<dbReference type="RefSeq" id="WP_110841884.1">
    <property type="nucleotide sequence ID" value="NZ_QJVJ01000009.1"/>
</dbReference>
<keyword evidence="5 7" id="KW-1133">Transmembrane helix</keyword>
<evidence type="ECO:0000256" key="4">
    <source>
        <dbReference type="ARBA" id="ARBA00022692"/>
    </source>
</evidence>
<feature type="transmembrane region" description="Helical" evidence="7">
    <location>
        <begin position="236"/>
        <end position="256"/>
    </location>
</feature>
<dbReference type="OrthoDB" id="9811391at2"/>
<keyword evidence="6 7" id="KW-0472">Membrane</keyword>
<evidence type="ECO:0000256" key="6">
    <source>
        <dbReference type="ARBA" id="ARBA00023136"/>
    </source>
</evidence>
<comment type="caution">
    <text evidence="8">The sequence shown here is derived from an EMBL/GenBank/DDBJ whole genome shotgun (WGS) entry which is preliminary data.</text>
</comment>
<evidence type="ECO:0000256" key="1">
    <source>
        <dbReference type="ARBA" id="ARBA00004651"/>
    </source>
</evidence>
<evidence type="ECO:0000256" key="5">
    <source>
        <dbReference type="ARBA" id="ARBA00022989"/>
    </source>
</evidence>
<gene>
    <name evidence="8" type="ORF">DLM86_20270</name>
</gene>
<comment type="similarity">
    <text evidence="2">Belongs to the UPF0324 family.</text>
</comment>
<feature type="transmembrane region" description="Helical" evidence="7">
    <location>
        <begin position="334"/>
        <end position="352"/>
    </location>
</feature>
<evidence type="ECO:0000313" key="8">
    <source>
        <dbReference type="EMBL" id="PYI52514.1"/>
    </source>
</evidence>
<evidence type="ECO:0000256" key="7">
    <source>
        <dbReference type="SAM" id="Phobius"/>
    </source>
</evidence>
<reference evidence="8 9" key="1">
    <citation type="submission" date="2018-05" db="EMBL/GenBank/DDBJ databases">
        <title>Paenibacillus flagellatus sp. nov., isolated from selenium mineral soil.</title>
        <authorList>
            <person name="Dai X."/>
        </authorList>
    </citation>
    <scope>NUCLEOTIDE SEQUENCE [LARGE SCALE GENOMIC DNA]</scope>
    <source>
        <strain evidence="8 9">DXL2</strain>
    </source>
</reference>
<evidence type="ECO:0000256" key="2">
    <source>
        <dbReference type="ARBA" id="ARBA00007977"/>
    </source>
</evidence>
<organism evidence="8 9">
    <name type="scientific">Paenibacillus flagellatus</name>
    <dbReference type="NCBI Taxonomy" id="2211139"/>
    <lineage>
        <taxon>Bacteria</taxon>
        <taxon>Bacillati</taxon>
        <taxon>Bacillota</taxon>
        <taxon>Bacilli</taxon>
        <taxon>Bacillales</taxon>
        <taxon>Paenibacillaceae</taxon>
        <taxon>Paenibacillus</taxon>
    </lineage>
</organism>
<dbReference type="GO" id="GO:0005886">
    <property type="term" value="C:plasma membrane"/>
    <property type="evidence" value="ECO:0007669"/>
    <property type="project" value="UniProtKB-SubCell"/>
</dbReference>
<feature type="transmembrane region" description="Helical" evidence="7">
    <location>
        <begin position="142"/>
        <end position="163"/>
    </location>
</feature>
<dbReference type="EMBL" id="QJVJ01000009">
    <property type="protein sequence ID" value="PYI52514.1"/>
    <property type="molecule type" value="Genomic_DNA"/>
</dbReference>
<dbReference type="AlphaFoldDB" id="A0A2V5K3T0"/>
<dbReference type="Proteomes" id="UP000247476">
    <property type="component" value="Unassembled WGS sequence"/>
</dbReference>
<name>A0A2V5K3T0_9BACL</name>
<dbReference type="PANTHER" id="PTHR30106:SF2">
    <property type="entry name" value="UPF0324 INNER MEMBRANE PROTEIN YEIH"/>
    <property type="match status" value="1"/>
</dbReference>
<evidence type="ECO:0000313" key="9">
    <source>
        <dbReference type="Proteomes" id="UP000247476"/>
    </source>
</evidence>
<keyword evidence="9" id="KW-1185">Reference proteome</keyword>
<sequence>MNVQSTPPLAMETIDYGRPRPGLEQPSRARLWIAGVAFTLTLALLGWGLARLPGFDRAGPLACAIGIAVAYRHFHGYPEPLRTGIRFSSKTLLRTAIVLFGLKLNVDTVLRDGIGLLARDAAAIVFSIALTVWLGRRLKADAGLSLLLGIGTGVCGAAAIAAVSPIVDAKEEDTAIGAGMIALVGTVFAVAYALLRPLLPLDAAAYGGWAGVSLHELAHVALAAEPAGPDALAAALLAKLGRVFLLVPLCFVLIAWRKRSGSHQSGVKPEFPLFLLGFMAASVIGSYVLGVRVPFPAGLADGLSVATTLLLAMAMVGLGLNVDLRRLRSKALRPLLAMSVTSVLLSVLAFFAA</sequence>
<dbReference type="PANTHER" id="PTHR30106">
    <property type="entry name" value="INNER MEMBRANE PROTEIN YEIH-RELATED"/>
    <property type="match status" value="1"/>
</dbReference>
<feature type="transmembrane region" description="Helical" evidence="7">
    <location>
        <begin position="175"/>
        <end position="194"/>
    </location>
</feature>
<accession>A0A2V5K3T0</accession>
<protein>
    <submittedName>
        <fullName evidence="8">Putative sulfate exporter family transporter</fullName>
    </submittedName>
</protein>
<feature type="transmembrane region" description="Helical" evidence="7">
    <location>
        <begin position="271"/>
        <end position="290"/>
    </location>
</feature>
<dbReference type="InterPro" id="IPR018383">
    <property type="entry name" value="UPF0324_pro"/>
</dbReference>
<keyword evidence="4 7" id="KW-0812">Transmembrane</keyword>
<evidence type="ECO:0000256" key="3">
    <source>
        <dbReference type="ARBA" id="ARBA00022475"/>
    </source>
</evidence>
<feature type="transmembrane region" description="Helical" evidence="7">
    <location>
        <begin position="302"/>
        <end position="322"/>
    </location>
</feature>
<proteinExistence type="inferred from homology"/>